<dbReference type="SUPFAM" id="SSF48452">
    <property type="entry name" value="TPR-like"/>
    <property type="match status" value="1"/>
</dbReference>
<dbReference type="PANTHER" id="PTHR13768">
    <property type="entry name" value="SOLUBLE NSF ATTACHMENT PROTEIN SNAP"/>
    <property type="match status" value="1"/>
</dbReference>
<dbReference type="PRINTS" id="PR00448">
    <property type="entry name" value="NSFATTACHMNT"/>
</dbReference>
<dbReference type="VEuPathDB" id="AmoebaDB:KM1_107930"/>
<keyword evidence="2" id="KW-0813">Transport</keyword>
<dbReference type="GO" id="GO:0005483">
    <property type="term" value="F:soluble NSF attachment protein activity"/>
    <property type="evidence" value="ECO:0007669"/>
    <property type="project" value="TreeGrafter"/>
</dbReference>
<reference evidence="4 5" key="1">
    <citation type="submission" date="2016-05" db="EMBL/GenBank/DDBJ databases">
        <title>First whole genome sequencing of Entamoeba histolytica HM1:IMSS-clone-6.</title>
        <authorList>
            <person name="Mukherjee Avik.K."/>
            <person name="Izumyama S."/>
            <person name="Nakada-Tsukui K."/>
            <person name="Nozaki T."/>
        </authorList>
    </citation>
    <scope>NUCLEOTIDE SEQUENCE [LARGE SCALE GENOMIC DNA]</scope>
    <source>
        <strain evidence="4 5">HM1:IMSS clone 6</strain>
    </source>
</reference>
<dbReference type="Pfam" id="PF14938">
    <property type="entry name" value="SNAP"/>
    <property type="match status" value="1"/>
</dbReference>
<dbReference type="VEuPathDB" id="AmoebaDB:EHI8A_179650"/>
<dbReference type="AlphaFoldDB" id="A0A5K1UHN2"/>
<dbReference type="GO" id="GO:0035494">
    <property type="term" value="P:SNARE complex disassembly"/>
    <property type="evidence" value="ECO:0007669"/>
    <property type="project" value="TreeGrafter"/>
</dbReference>
<proteinExistence type="inferred from homology"/>
<dbReference type="Proteomes" id="UP000078387">
    <property type="component" value="Unassembled WGS sequence"/>
</dbReference>
<evidence type="ECO:0000313" key="5">
    <source>
        <dbReference type="Proteomes" id="UP000078387"/>
    </source>
</evidence>
<gene>
    <name evidence="4" type="ORF">CL6EHI_064680</name>
</gene>
<dbReference type="EMBL" id="BDEQ01000001">
    <property type="protein sequence ID" value="GAT94617.1"/>
    <property type="molecule type" value="Genomic_DNA"/>
</dbReference>
<dbReference type="PANTHER" id="PTHR13768:SF8">
    <property type="entry name" value="ALPHA-SOLUBLE NSF ATTACHMENT PROTEIN"/>
    <property type="match status" value="1"/>
</dbReference>
<keyword evidence="3" id="KW-0653">Protein transport</keyword>
<dbReference type="GO" id="GO:0031201">
    <property type="term" value="C:SNARE complex"/>
    <property type="evidence" value="ECO:0007669"/>
    <property type="project" value="TreeGrafter"/>
</dbReference>
<dbReference type="InterPro" id="IPR000744">
    <property type="entry name" value="NSF_attach"/>
</dbReference>
<protein>
    <submittedName>
        <fullName evidence="4">Alpha-soluble nsf attachment protein putative</fullName>
    </submittedName>
</protein>
<dbReference type="InterPro" id="IPR011990">
    <property type="entry name" value="TPR-like_helical_dom_sf"/>
</dbReference>
<dbReference type="SMART" id="SM00028">
    <property type="entry name" value="TPR"/>
    <property type="match status" value="2"/>
</dbReference>
<sequence>MSTSGRNHKAEQMFAEANTLQNKWSFFNKEANMTDAAELFNKAANLFKASEEYDRAAEAYDRAYLLSTKLGDNSSANKAALNKALCLSKGAHPEDAIAPLENVVENYITNGSFSQAAKTEQEIAKLYESMKKYDKASEAYKTAAGHYEMDNRPASALPFKISAAKLDALSGQLLNAYETFDKIGMDALNSGALRFGAKEHFVNAIICQIANDDEIGAEKSVEKYKVIDPSISSERDYKTMSDIIESVKQMDAEKFKGVIAGYAQMKQVDEFRKQMFDIIKQKLEDNANAGLL</sequence>
<dbReference type="GO" id="GO:0006886">
    <property type="term" value="P:intracellular protein transport"/>
    <property type="evidence" value="ECO:0007669"/>
    <property type="project" value="InterPro"/>
</dbReference>
<dbReference type="FunFam" id="1.25.40.10:FF:001256">
    <property type="entry name" value="Alpha-soluble NSF attachment protein, putative"/>
    <property type="match status" value="1"/>
</dbReference>
<dbReference type="GO" id="GO:0019905">
    <property type="term" value="F:syntaxin binding"/>
    <property type="evidence" value="ECO:0007669"/>
    <property type="project" value="TreeGrafter"/>
</dbReference>
<accession>A0A5K1UHN2</accession>
<dbReference type="InterPro" id="IPR019734">
    <property type="entry name" value="TPR_rpt"/>
</dbReference>
<comment type="caution">
    <text evidence="4">The sequence shown here is derived from an EMBL/GenBank/DDBJ whole genome shotgun (WGS) entry which is preliminary data.</text>
</comment>
<evidence type="ECO:0000256" key="1">
    <source>
        <dbReference type="ARBA" id="ARBA00010050"/>
    </source>
</evidence>
<dbReference type="VEuPathDB" id="AmoebaDB:EHI_064680"/>
<organism evidence="4 5">
    <name type="scientific">Entamoeba histolytica</name>
    <dbReference type="NCBI Taxonomy" id="5759"/>
    <lineage>
        <taxon>Eukaryota</taxon>
        <taxon>Amoebozoa</taxon>
        <taxon>Evosea</taxon>
        <taxon>Archamoebae</taxon>
        <taxon>Mastigamoebida</taxon>
        <taxon>Entamoebidae</taxon>
        <taxon>Entamoeba</taxon>
    </lineage>
</organism>
<evidence type="ECO:0000313" key="4">
    <source>
        <dbReference type="EMBL" id="GAT94617.1"/>
    </source>
</evidence>
<dbReference type="VEuPathDB" id="AmoebaDB:EHI7A_125410"/>
<dbReference type="GO" id="GO:0005774">
    <property type="term" value="C:vacuolar membrane"/>
    <property type="evidence" value="ECO:0007669"/>
    <property type="project" value="TreeGrafter"/>
</dbReference>
<comment type="similarity">
    <text evidence="1">Belongs to the SNAP family.</text>
</comment>
<evidence type="ECO:0000256" key="2">
    <source>
        <dbReference type="ARBA" id="ARBA00022448"/>
    </source>
</evidence>
<evidence type="ECO:0000256" key="3">
    <source>
        <dbReference type="ARBA" id="ARBA00022927"/>
    </source>
</evidence>
<dbReference type="OMA" id="WSVKEYL"/>
<name>A0A5K1UHN2_ENTHI</name>
<dbReference type="VEuPathDB" id="AmoebaDB:EHI5A_083310"/>
<dbReference type="Gene3D" id="1.25.40.10">
    <property type="entry name" value="Tetratricopeptide repeat domain"/>
    <property type="match status" value="1"/>
</dbReference>